<accession>A0A437JMV2</accession>
<dbReference type="OrthoDB" id="9800167at2"/>
<dbReference type="InterPro" id="IPR036188">
    <property type="entry name" value="FAD/NAD-bd_sf"/>
</dbReference>
<dbReference type="InterPro" id="IPR017927">
    <property type="entry name" value="FAD-bd_FR_type"/>
</dbReference>
<proteinExistence type="predicted"/>
<dbReference type="InterPro" id="IPR002937">
    <property type="entry name" value="Amino_oxidase"/>
</dbReference>
<gene>
    <name evidence="7" type="ORF">ENE75_23305</name>
</gene>
<evidence type="ECO:0000256" key="5">
    <source>
        <dbReference type="ARBA" id="ARBA00023027"/>
    </source>
</evidence>
<dbReference type="SUPFAM" id="SSF52343">
    <property type="entry name" value="Ferredoxin reductase-like, C-terminal NADP-linked domain"/>
    <property type="match status" value="1"/>
</dbReference>
<evidence type="ECO:0000259" key="6">
    <source>
        <dbReference type="PROSITE" id="PS51384"/>
    </source>
</evidence>
<dbReference type="Pfam" id="PF00175">
    <property type="entry name" value="NAD_binding_1"/>
    <property type="match status" value="1"/>
</dbReference>
<evidence type="ECO:0000256" key="3">
    <source>
        <dbReference type="ARBA" id="ARBA00022827"/>
    </source>
</evidence>
<keyword evidence="1" id="KW-0285">Flavoprotein</keyword>
<dbReference type="InterPro" id="IPR052206">
    <property type="entry name" value="Retinol_saturase"/>
</dbReference>
<dbReference type="Pfam" id="PF00970">
    <property type="entry name" value="FAD_binding_6"/>
    <property type="match status" value="1"/>
</dbReference>
<keyword evidence="8" id="KW-1185">Reference proteome</keyword>
<keyword evidence="2" id="KW-0732">Signal</keyword>
<dbReference type="SUPFAM" id="SSF51905">
    <property type="entry name" value="FAD/NAD(P)-binding domain"/>
    <property type="match status" value="1"/>
</dbReference>
<keyword evidence="3" id="KW-0274">FAD</keyword>
<keyword evidence="5" id="KW-0520">NAD</keyword>
<evidence type="ECO:0000256" key="1">
    <source>
        <dbReference type="ARBA" id="ARBA00022630"/>
    </source>
</evidence>
<evidence type="ECO:0000313" key="8">
    <source>
        <dbReference type="Proteomes" id="UP000288178"/>
    </source>
</evidence>
<name>A0A437JMV2_9BURK</name>
<evidence type="ECO:0000256" key="4">
    <source>
        <dbReference type="ARBA" id="ARBA00022857"/>
    </source>
</evidence>
<organism evidence="7 8">
    <name type="scientific">Rubrivivax albus</name>
    <dbReference type="NCBI Taxonomy" id="2499835"/>
    <lineage>
        <taxon>Bacteria</taxon>
        <taxon>Pseudomonadati</taxon>
        <taxon>Pseudomonadota</taxon>
        <taxon>Betaproteobacteria</taxon>
        <taxon>Burkholderiales</taxon>
        <taxon>Sphaerotilaceae</taxon>
        <taxon>Rubrivivax</taxon>
    </lineage>
</organism>
<dbReference type="AlphaFoldDB" id="A0A437JMV2"/>
<dbReference type="Pfam" id="PF01593">
    <property type="entry name" value="Amino_oxidase"/>
    <property type="match status" value="1"/>
</dbReference>
<sequence>MWDVIVIGSGIGGITAAGLLAGVAGKRVLVLEKHSEPGGLTHAFRRDGASWDVGLHYIGQVAPGSQPRAILDYLSGGALRWNRMPDDFERFVYPGLDFAVPSEAKRFAQRLVERFPDEAAAIHRYFRDVRAAERWAILGFAQRMVPRPVVPLLRAWRRLTGSTATQTTKAYLEAHFRSPQLRALLATQWGDYGLPPSQSAFAIHALIVAHYLDGAWFPEGGAGRIARTFEPGIERHGGAVRVCQEVESILLRDGRAVGVKVVDRRGANPQRVTHLAPVVISNVGVPITFGRLLPTDGEVGAKTDALRALAGRLGNGHSAVTLYVRLKASASTLGVRGENYWINADTDHDALADQGRRLLEGQPSHIYLSFPSLKSGDDRFHTAEIIAVADTEAFDAWRDHPRGNRGADYSALKTRIGDGLLRLAETAVPGLGALVEYAELSTPLTVEHYTSHPGGRFYGLAATPERFRSAPFGPATPIPGLYLSGQDAVSLGIFGAMMGGFGAACQVLGSRGYPMIRAAIAKGPSRAADAQRAGGAMAPAAAGDKRRAVLVSKQRLTPTIWRLAFELDRPVDGFAPGQFARLEVAGYEWRDYSIAGLDGNTVHFLISTRTGGLGSQFVAGAEPGTATRIELPLGHYTLARSPRRKVFVATGTGLAPFLPMFRQLQQDGGLDACELVFGCRTAAEDITAGLTPLPATVVACVSRERARPGGFQGRVSAALSSLAFDPADTDFYVCGSAAMVADCRAVLEARGASQILVEAY</sequence>
<dbReference type="InterPro" id="IPR001433">
    <property type="entry name" value="OxRdtase_FAD/NAD-bd"/>
</dbReference>
<dbReference type="PRINTS" id="PR00410">
    <property type="entry name" value="PHEHYDRXLASE"/>
</dbReference>
<dbReference type="Gene3D" id="3.40.50.80">
    <property type="entry name" value="Nucleotide-binding domain of ferredoxin-NADP reductase (FNR) module"/>
    <property type="match status" value="1"/>
</dbReference>
<dbReference type="InterPro" id="IPR039261">
    <property type="entry name" value="FNR_nucleotide-bd"/>
</dbReference>
<dbReference type="Gene3D" id="2.40.30.10">
    <property type="entry name" value="Translation factors"/>
    <property type="match status" value="1"/>
</dbReference>
<comment type="caution">
    <text evidence="7">The sequence shown here is derived from an EMBL/GenBank/DDBJ whole genome shotgun (WGS) entry which is preliminary data.</text>
</comment>
<protein>
    <submittedName>
        <fullName evidence="7">FAD-binding protein</fullName>
    </submittedName>
</protein>
<evidence type="ECO:0000313" key="7">
    <source>
        <dbReference type="EMBL" id="RVT48118.1"/>
    </source>
</evidence>
<evidence type="ECO:0000256" key="2">
    <source>
        <dbReference type="ARBA" id="ARBA00022729"/>
    </source>
</evidence>
<dbReference type="InterPro" id="IPR017938">
    <property type="entry name" value="Riboflavin_synthase-like_b-brl"/>
</dbReference>
<dbReference type="Proteomes" id="UP000288178">
    <property type="component" value="Unassembled WGS sequence"/>
</dbReference>
<reference evidence="7 8" key="1">
    <citation type="submission" date="2019-01" db="EMBL/GenBank/DDBJ databases">
        <authorList>
            <person name="Chen W.-M."/>
        </authorList>
    </citation>
    <scope>NUCLEOTIDE SEQUENCE [LARGE SCALE GENOMIC DNA]</scope>
    <source>
        <strain evidence="7 8">ICH-3</strain>
    </source>
</reference>
<dbReference type="PROSITE" id="PS51384">
    <property type="entry name" value="FAD_FR"/>
    <property type="match status" value="1"/>
</dbReference>
<dbReference type="SUPFAM" id="SSF63380">
    <property type="entry name" value="Riboflavin synthase domain-like"/>
    <property type="match status" value="1"/>
</dbReference>
<feature type="domain" description="FAD-binding FR-type" evidence="6">
    <location>
        <begin position="543"/>
        <end position="639"/>
    </location>
</feature>
<keyword evidence="4" id="KW-0521">NADP</keyword>
<dbReference type="PANTHER" id="PTHR46091">
    <property type="entry name" value="BLR7054 PROTEIN"/>
    <property type="match status" value="1"/>
</dbReference>
<dbReference type="PANTHER" id="PTHR46091:SF3">
    <property type="entry name" value="AMINE OXIDASE DOMAIN-CONTAINING PROTEIN"/>
    <property type="match status" value="1"/>
</dbReference>
<dbReference type="InterPro" id="IPR008333">
    <property type="entry name" value="Cbr1-like_FAD-bd_dom"/>
</dbReference>
<dbReference type="EMBL" id="SACT01000011">
    <property type="protein sequence ID" value="RVT48118.1"/>
    <property type="molecule type" value="Genomic_DNA"/>
</dbReference>
<dbReference type="GO" id="GO:0016491">
    <property type="term" value="F:oxidoreductase activity"/>
    <property type="evidence" value="ECO:0007669"/>
    <property type="project" value="InterPro"/>
</dbReference>
<dbReference type="Gene3D" id="3.50.50.60">
    <property type="entry name" value="FAD/NAD(P)-binding domain"/>
    <property type="match status" value="2"/>
</dbReference>